<dbReference type="AlphaFoldDB" id="A0A1Z3LTB9"/>
<dbReference type="GO" id="GO:0003677">
    <property type="term" value="F:DNA binding"/>
    <property type="evidence" value="ECO:0007669"/>
    <property type="project" value="UniProtKB-KW"/>
</dbReference>
<keyword evidence="1" id="KW-0805">Transcription regulation</keyword>
<gene>
    <name evidence="5" type="ORF">CD943_00280</name>
</gene>
<dbReference type="Pfam" id="PF00392">
    <property type="entry name" value="GntR"/>
    <property type="match status" value="1"/>
</dbReference>
<evidence type="ECO:0000256" key="1">
    <source>
        <dbReference type="ARBA" id="ARBA00023015"/>
    </source>
</evidence>
<dbReference type="InterPro" id="IPR036388">
    <property type="entry name" value="WH-like_DNA-bd_sf"/>
</dbReference>
<dbReference type="Gene3D" id="1.10.10.10">
    <property type="entry name" value="Winged helix-like DNA-binding domain superfamily/Winged helix DNA-binding domain"/>
    <property type="match status" value="1"/>
</dbReference>
<reference evidence="5 6" key="2">
    <citation type="submission" date="2017-06" db="EMBL/GenBank/DDBJ databases">
        <authorList>
            <person name="Kim H.J."/>
            <person name="Triplett B.A."/>
        </authorList>
    </citation>
    <scope>NUCLEOTIDE SEQUENCE [LARGE SCALE GENOMIC DNA]</scope>
    <source>
        <strain evidence="5 6">BZC3</strain>
    </source>
</reference>
<evidence type="ECO:0000259" key="4">
    <source>
        <dbReference type="Pfam" id="PF00392"/>
    </source>
</evidence>
<dbReference type="Proteomes" id="UP000197024">
    <property type="component" value="Chromosome"/>
</dbReference>
<keyword evidence="2" id="KW-0238">DNA-binding</keyword>
<accession>A0A1Z3LTB9</accession>
<dbReference type="PANTHER" id="PTHR43537">
    <property type="entry name" value="TRANSCRIPTIONAL REGULATOR, GNTR FAMILY"/>
    <property type="match status" value="1"/>
</dbReference>
<dbReference type="InterPro" id="IPR036390">
    <property type="entry name" value="WH_DNA-bd_sf"/>
</dbReference>
<evidence type="ECO:0000256" key="3">
    <source>
        <dbReference type="ARBA" id="ARBA00023163"/>
    </source>
</evidence>
<reference evidence="5 6" key="1">
    <citation type="submission" date="2017-06" db="EMBL/GenBank/DDBJ databases">
        <title>Biodegradation of gentamicin by bacterial consortia AMQD4 in synthetic medium and raw gentamicin sewage.</title>
        <authorList>
            <person name="Chang H."/>
            <person name="Feng Y."/>
            <person name="Li Z."/>
            <person name="Xue J."/>
            <person name="Cheng D."/>
        </authorList>
    </citation>
    <scope>NUCLEOTIDE SEQUENCE [LARGE SCALE GENOMIC DNA]</scope>
    <source>
        <strain evidence="5 6">BZC3</strain>
    </source>
</reference>
<evidence type="ECO:0000313" key="5">
    <source>
        <dbReference type="EMBL" id="ASD25472.1"/>
    </source>
</evidence>
<dbReference type="PANTHER" id="PTHR43537:SF5">
    <property type="entry name" value="UXU OPERON TRANSCRIPTIONAL REGULATOR"/>
    <property type="match status" value="1"/>
</dbReference>
<dbReference type="SUPFAM" id="SSF46785">
    <property type="entry name" value="Winged helix' DNA-binding domain"/>
    <property type="match status" value="1"/>
</dbReference>
<protein>
    <recommendedName>
        <fullName evidence="4">HTH gntR-type domain-containing protein</fullName>
    </recommendedName>
</protein>
<sequence>MRTRDSFGEAMAATWKVCLSEPVRAGDPLVVQDIARASRLSATPVREALAWLAGHGLVERRLGRGYFVPDPSAAEVAQLYGLHCRYLLWSLETAGSPERLEPVPDVLNVQERTAWLFRCIMMGCGDAAMAEAQGRAAARLRLFWRAEQEICRPDPSGLARAEAAFFARQPGQVRLFVADYHGERAAKVGQIAAILRSPPTNISQI</sequence>
<organism evidence="5 6">
    <name type="scientific">Brevundimonas diminuta</name>
    <name type="common">Pseudomonas diminuta</name>
    <dbReference type="NCBI Taxonomy" id="293"/>
    <lineage>
        <taxon>Bacteria</taxon>
        <taxon>Pseudomonadati</taxon>
        <taxon>Pseudomonadota</taxon>
        <taxon>Alphaproteobacteria</taxon>
        <taxon>Caulobacterales</taxon>
        <taxon>Caulobacteraceae</taxon>
        <taxon>Brevundimonas</taxon>
    </lineage>
</organism>
<name>A0A1Z3LTB9_BREDI</name>
<dbReference type="InterPro" id="IPR000524">
    <property type="entry name" value="Tscrpt_reg_HTH_GntR"/>
</dbReference>
<proteinExistence type="predicted"/>
<dbReference type="EMBL" id="CP021995">
    <property type="protein sequence ID" value="ASD25472.1"/>
    <property type="molecule type" value="Genomic_DNA"/>
</dbReference>
<dbReference type="GO" id="GO:0003700">
    <property type="term" value="F:DNA-binding transcription factor activity"/>
    <property type="evidence" value="ECO:0007669"/>
    <property type="project" value="InterPro"/>
</dbReference>
<dbReference type="RefSeq" id="WP_088409720.1">
    <property type="nucleotide sequence ID" value="NZ_CP021995.1"/>
</dbReference>
<evidence type="ECO:0000256" key="2">
    <source>
        <dbReference type="ARBA" id="ARBA00023125"/>
    </source>
</evidence>
<feature type="domain" description="HTH gntR-type" evidence="4">
    <location>
        <begin position="21"/>
        <end position="68"/>
    </location>
</feature>
<evidence type="ECO:0000313" key="6">
    <source>
        <dbReference type="Proteomes" id="UP000197024"/>
    </source>
</evidence>
<keyword evidence="3" id="KW-0804">Transcription</keyword>